<comment type="similarity">
    <text evidence="2">Belongs to the TsaE family.</text>
</comment>
<name>W9GEY3_9MICO</name>
<keyword evidence="7" id="KW-0547">Nucleotide-binding</keyword>
<dbReference type="RefSeq" id="WP_034719550.1">
    <property type="nucleotide sequence ID" value="NZ_AWQS01000188.1"/>
</dbReference>
<dbReference type="InterPro" id="IPR027417">
    <property type="entry name" value="P-loop_NTPase"/>
</dbReference>
<organism evidence="12 13">
    <name type="scientific">Intrasporangium chromatireducens Q5-1</name>
    <dbReference type="NCBI Taxonomy" id="584657"/>
    <lineage>
        <taxon>Bacteria</taxon>
        <taxon>Bacillati</taxon>
        <taxon>Actinomycetota</taxon>
        <taxon>Actinomycetes</taxon>
        <taxon>Micrococcales</taxon>
        <taxon>Intrasporangiaceae</taxon>
        <taxon>Intrasporangium</taxon>
    </lineage>
</organism>
<keyword evidence="6" id="KW-0479">Metal-binding</keyword>
<dbReference type="PANTHER" id="PTHR33540:SF2">
    <property type="entry name" value="TRNA THREONYLCARBAMOYLADENOSINE BIOSYNTHESIS PROTEIN TSAE"/>
    <property type="match status" value="1"/>
</dbReference>
<evidence type="ECO:0000313" key="13">
    <source>
        <dbReference type="Proteomes" id="UP000019494"/>
    </source>
</evidence>
<evidence type="ECO:0000256" key="2">
    <source>
        <dbReference type="ARBA" id="ARBA00007599"/>
    </source>
</evidence>
<keyword evidence="8" id="KW-0067">ATP-binding</keyword>
<dbReference type="Gene3D" id="3.40.50.300">
    <property type="entry name" value="P-loop containing nucleotide triphosphate hydrolases"/>
    <property type="match status" value="1"/>
</dbReference>
<sequence length="153" mass="16323">MEREIRLRTAEDTQAFGRRLGQQLRAGDLLVLTGDLGAGKTTLTQGIGAGLGVRGPVTSPTFVISRIHPSLVGGPALVHVDAYRLGSQLELDDLDLDADLDQSVTIVEWGAGLAEQLSDSRLEISLTGEPERTARLVAVGPRWDGRLEALLTS</sequence>
<dbReference type="GO" id="GO:0016787">
    <property type="term" value="F:hydrolase activity"/>
    <property type="evidence" value="ECO:0007669"/>
    <property type="project" value="UniProtKB-KW"/>
</dbReference>
<evidence type="ECO:0000256" key="4">
    <source>
        <dbReference type="ARBA" id="ARBA00022490"/>
    </source>
</evidence>
<dbReference type="GO" id="GO:0046872">
    <property type="term" value="F:metal ion binding"/>
    <property type="evidence" value="ECO:0007669"/>
    <property type="project" value="UniProtKB-KW"/>
</dbReference>
<dbReference type="SUPFAM" id="SSF52540">
    <property type="entry name" value="P-loop containing nucleoside triphosphate hydrolases"/>
    <property type="match status" value="1"/>
</dbReference>
<evidence type="ECO:0000256" key="7">
    <source>
        <dbReference type="ARBA" id="ARBA00022741"/>
    </source>
</evidence>
<dbReference type="NCBIfam" id="TIGR00150">
    <property type="entry name" value="T6A_YjeE"/>
    <property type="match status" value="1"/>
</dbReference>
<accession>W9GEY3</accession>
<protein>
    <recommendedName>
        <fullName evidence="3">tRNA threonylcarbamoyladenosine biosynthesis protein TsaE</fullName>
    </recommendedName>
    <alternativeName>
        <fullName evidence="11">t(6)A37 threonylcarbamoyladenosine biosynthesis protein TsaE</fullName>
    </alternativeName>
</protein>
<evidence type="ECO:0000256" key="3">
    <source>
        <dbReference type="ARBA" id="ARBA00019010"/>
    </source>
</evidence>
<keyword evidence="9" id="KW-0460">Magnesium</keyword>
<keyword evidence="13" id="KW-1185">Reference proteome</keyword>
<proteinExistence type="inferred from homology"/>
<dbReference type="GO" id="GO:0002949">
    <property type="term" value="P:tRNA threonylcarbamoyladenosine modification"/>
    <property type="evidence" value="ECO:0007669"/>
    <property type="project" value="InterPro"/>
</dbReference>
<dbReference type="Pfam" id="PF02367">
    <property type="entry name" value="TsaE"/>
    <property type="match status" value="1"/>
</dbReference>
<dbReference type="GO" id="GO:0005737">
    <property type="term" value="C:cytoplasm"/>
    <property type="evidence" value="ECO:0007669"/>
    <property type="project" value="UniProtKB-SubCell"/>
</dbReference>
<dbReference type="PANTHER" id="PTHR33540">
    <property type="entry name" value="TRNA THREONYLCARBAMOYLADENOSINE BIOSYNTHESIS PROTEIN TSAE"/>
    <property type="match status" value="1"/>
</dbReference>
<evidence type="ECO:0000256" key="1">
    <source>
        <dbReference type="ARBA" id="ARBA00004496"/>
    </source>
</evidence>
<evidence type="ECO:0000256" key="9">
    <source>
        <dbReference type="ARBA" id="ARBA00022842"/>
    </source>
</evidence>
<evidence type="ECO:0000256" key="6">
    <source>
        <dbReference type="ARBA" id="ARBA00022723"/>
    </source>
</evidence>
<comment type="function">
    <text evidence="10">Required for the formation of a threonylcarbamoyl group on adenosine at position 37 (t(6)A37) in tRNAs that read codons beginning with adenine. Is involved in the transfer of the threonylcarbamoyl moiety of threonylcarbamoyl-AMP (TC-AMP) to the N6 group of A37, together with TsaD and TsaB. TsaE seems to play an indirect role in the t(6)A biosynthesis pathway, possibly in regulating the core enzymatic function of TsaD.</text>
</comment>
<gene>
    <name evidence="12" type="ORF">N864_10105</name>
</gene>
<dbReference type="AlphaFoldDB" id="W9GEY3"/>
<comment type="subcellular location">
    <subcellularLocation>
        <location evidence="1">Cytoplasm</location>
    </subcellularLocation>
</comment>
<dbReference type="PATRIC" id="fig|584657.3.peg.3345"/>
<evidence type="ECO:0000256" key="10">
    <source>
        <dbReference type="ARBA" id="ARBA00024908"/>
    </source>
</evidence>
<reference evidence="13" key="1">
    <citation type="submission" date="2013-08" db="EMBL/GenBank/DDBJ databases">
        <title>Intrasporangium oryzae NRRL B-24470.</title>
        <authorList>
            <person name="Liu H."/>
            <person name="Wang G."/>
        </authorList>
    </citation>
    <scope>NUCLEOTIDE SEQUENCE [LARGE SCALE GENOMIC DNA]</scope>
    <source>
        <strain evidence="13">Q5-1</strain>
    </source>
</reference>
<dbReference type="GO" id="GO:0005524">
    <property type="term" value="F:ATP binding"/>
    <property type="evidence" value="ECO:0007669"/>
    <property type="project" value="UniProtKB-KW"/>
</dbReference>
<evidence type="ECO:0000256" key="11">
    <source>
        <dbReference type="ARBA" id="ARBA00032441"/>
    </source>
</evidence>
<dbReference type="EMBL" id="AWQS01000188">
    <property type="protein sequence ID" value="EWT04771.1"/>
    <property type="molecule type" value="Genomic_DNA"/>
</dbReference>
<evidence type="ECO:0000256" key="8">
    <source>
        <dbReference type="ARBA" id="ARBA00022840"/>
    </source>
</evidence>
<keyword evidence="4" id="KW-0963">Cytoplasm</keyword>
<evidence type="ECO:0000313" key="12">
    <source>
        <dbReference type="EMBL" id="EWT04771.1"/>
    </source>
</evidence>
<keyword evidence="5" id="KW-0819">tRNA processing</keyword>
<dbReference type="InterPro" id="IPR003442">
    <property type="entry name" value="T6A_TsaE"/>
</dbReference>
<dbReference type="Proteomes" id="UP000019494">
    <property type="component" value="Unassembled WGS sequence"/>
</dbReference>
<keyword evidence="12" id="KW-0378">Hydrolase</keyword>
<comment type="caution">
    <text evidence="12">The sequence shown here is derived from an EMBL/GenBank/DDBJ whole genome shotgun (WGS) entry which is preliminary data.</text>
</comment>
<evidence type="ECO:0000256" key="5">
    <source>
        <dbReference type="ARBA" id="ARBA00022694"/>
    </source>
</evidence>